<dbReference type="PANTHER" id="PTHR31285:SF0">
    <property type="entry name" value="NICOTINAMIDE MONONUCLEOTIDE ADENYLYLTRANSFERASE"/>
    <property type="match status" value="1"/>
</dbReference>
<dbReference type="EMBL" id="ADVR01000044">
    <property type="protein sequence ID" value="EFO80650.1"/>
    <property type="molecule type" value="Genomic_DNA"/>
</dbReference>
<dbReference type="OrthoDB" id="156876at2"/>
<dbReference type="SUPFAM" id="SSF52374">
    <property type="entry name" value="Nucleotidylyl transferase"/>
    <property type="match status" value="1"/>
</dbReference>
<reference evidence="1 2" key="1">
    <citation type="journal article" date="2011" name="J. Bacteriol.">
        <title>Draft genome sequence of the anoxygenic filamentous phototrophic bacterium Oscillochloris trichoides subsp. DG-6.</title>
        <authorList>
            <person name="Kuznetsov B.B."/>
            <person name="Ivanovsky R.N."/>
            <person name="Keppen O.I."/>
            <person name="Sukhacheva M.V."/>
            <person name="Bumazhkin B.K."/>
            <person name="Patutina E.O."/>
            <person name="Beletsky A.V."/>
            <person name="Mardanov A.V."/>
            <person name="Baslerov R.V."/>
            <person name="Panteleeva A.N."/>
            <person name="Kolganova T.V."/>
            <person name="Ravin N.V."/>
            <person name="Skryabin K.G."/>
        </authorList>
    </citation>
    <scope>NUCLEOTIDE SEQUENCE [LARGE SCALE GENOMIC DNA]</scope>
    <source>
        <strain evidence="1 2">DG-6</strain>
    </source>
</reference>
<dbReference type="InterPro" id="IPR014729">
    <property type="entry name" value="Rossmann-like_a/b/a_fold"/>
</dbReference>
<dbReference type="STRING" id="765420.OSCT_1480"/>
<dbReference type="GO" id="GO:0016887">
    <property type="term" value="F:ATP hydrolysis activity"/>
    <property type="evidence" value="ECO:0007669"/>
    <property type="project" value="TreeGrafter"/>
</dbReference>
<proteinExistence type="predicted"/>
<dbReference type="eggNOG" id="COG1057">
    <property type="taxonomic scope" value="Bacteria"/>
</dbReference>
<gene>
    <name evidence="1" type="ORF">OSCT_1480</name>
</gene>
<dbReference type="Gene3D" id="3.40.50.620">
    <property type="entry name" value="HUPs"/>
    <property type="match status" value="1"/>
</dbReference>
<organism evidence="1 2">
    <name type="scientific">Oscillochloris trichoides DG-6</name>
    <dbReference type="NCBI Taxonomy" id="765420"/>
    <lineage>
        <taxon>Bacteria</taxon>
        <taxon>Bacillati</taxon>
        <taxon>Chloroflexota</taxon>
        <taxon>Chloroflexia</taxon>
        <taxon>Chloroflexales</taxon>
        <taxon>Chloroflexineae</taxon>
        <taxon>Oscillochloridaceae</taxon>
        <taxon>Oscillochloris</taxon>
    </lineage>
</organism>
<dbReference type="HOGENOM" id="CLU_1319924_0_0_0"/>
<accession>E1IDS9</accession>
<evidence type="ECO:0008006" key="3">
    <source>
        <dbReference type="Google" id="ProtNLM"/>
    </source>
</evidence>
<keyword evidence="2" id="KW-1185">Reference proteome</keyword>
<dbReference type="GO" id="GO:0005737">
    <property type="term" value="C:cytoplasm"/>
    <property type="evidence" value="ECO:0007669"/>
    <property type="project" value="TreeGrafter"/>
</dbReference>
<dbReference type="Proteomes" id="UP000054010">
    <property type="component" value="Unassembled WGS sequence"/>
</dbReference>
<dbReference type="GO" id="GO:0000309">
    <property type="term" value="F:nicotinamide-nucleotide adenylyltransferase activity"/>
    <property type="evidence" value="ECO:0007669"/>
    <property type="project" value="TreeGrafter"/>
</dbReference>
<evidence type="ECO:0000313" key="2">
    <source>
        <dbReference type="Proteomes" id="UP000054010"/>
    </source>
</evidence>
<dbReference type="PANTHER" id="PTHR31285">
    <property type="entry name" value="NICOTINAMIDE MONONUCLEOTIDE ADENYLYLTRANSFERASE"/>
    <property type="match status" value="1"/>
</dbReference>
<evidence type="ECO:0000313" key="1">
    <source>
        <dbReference type="EMBL" id="EFO80650.1"/>
    </source>
</evidence>
<name>E1IDS9_9CHLR</name>
<protein>
    <recommendedName>
        <fullName evidence="3">Cytidyltransferase-like domain-containing protein</fullName>
    </recommendedName>
</protein>
<comment type="caution">
    <text evidence="1">The sequence shown here is derived from an EMBL/GenBank/DDBJ whole genome shotgun (WGS) entry which is preliminary data.</text>
</comment>
<sequence length="196" mass="21302">MSIPYLDDLYTGAIGSITITPDGQYHINAPPYGSILSGSFNPLHAGHRGMAAAATALCGAPTAFELALRNADKGQLGLDEVLRRVAQFQGWATLILSCAPFFAHKARLYPGRTFVLGYDTAARLLDPRYYGGVAGLYESLDQIRAHGCRLLVAGRLVHGHFHTLADLHLPQEYADLVRAIPVQQFRLDISSTELRG</sequence>
<dbReference type="AlphaFoldDB" id="E1IDS9"/>